<accession>A0A645EG08</accession>
<evidence type="ECO:0000313" key="1">
    <source>
        <dbReference type="EMBL" id="MPN00376.1"/>
    </source>
</evidence>
<comment type="caution">
    <text evidence="1">The sequence shown here is derived from an EMBL/GenBank/DDBJ whole genome shotgun (WGS) entry which is preliminary data.</text>
</comment>
<proteinExistence type="predicted"/>
<name>A0A645EG08_9ZZZZ</name>
<reference evidence="1" key="1">
    <citation type="submission" date="2019-08" db="EMBL/GenBank/DDBJ databases">
        <authorList>
            <person name="Kucharzyk K."/>
            <person name="Murdoch R.W."/>
            <person name="Higgins S."/>
            <person name="Loffler F."/>
        </authorList>
    </citation>
    <scope>NUCLEOTIDE SEQUENCE</scope>
</reference>
<protein>
    <submittedName>
        <fullName evidence="1">Uncharacterized protein</fullName>
    </submittedName>
</protein>
<dbReference type="EMBL" id="VSSQ01046410">
    <property type="protein sequence ID" value="MPN00376.1"/>
    <property type="molecule type" value="Genomic_DNA"/>
</dbReference>
<organism evidence="1">
    <name type="scientific">bioreactor metagenome</name>
    <dbReference type="NCBI Taxonomy" id="1076179"/>
    <lineage>
        <taxon>unclassified sequences</taxon>
        <taxon>metagenomes</taxon>
        <taxon>ecological metagenomes</taxon>
    </lineage>
</organism>
<sequence length="44" mass="4831">MSPNPDTVGLVQTSSNFAIIETRDDEIYVLTSQRSSVGSEKLNM</sequence>
<dbReference type="AlphaFoldDB" id="A0A645EG08"/>
<gene>
    <name evidence="1" type="ORF">SDC9_147570</name>
</gene>